<protein>
    <submittedName>
        <fullName evidence="1">Uncharacterized protein</fullName>
    </submittedName>
</protein>
<reference evidence="2" key="1">
    <citation type="journal article" date="2023" name="G3 (Bethesda)">
        <title>Genome assembly and association tests identify interacting loci associated with vigor, precocity, and sex in interspecific pistachio rootstocks.</title>
        <authorList>
            <person name="Palmer W."/>
            <person name="Jacygrad E."/>
            <person name="Sagayaradj S."/>
            <person name="Cavanaugh K."/>
            <person name="Han R."/>
            <person name="Bertier L."/>
            <person name="Beede B."/>
            <person name="Kafkas S."/>
            <person name="Golino D."/>
            <person name="Preece J."/>
            <person name="Michelmore R."/>
        </authorList>
    </citation>
    <scope>NUCLEOTIDE SEQUENCE [LARGE SCALE GENOMIC DNA]</scope>
</reference>
<evidence type="ECO:0000313" key="1">
    <source>
        <dbReference type="EMBL" id="KAJ0020682.1"/>
    </source>
</evidence>
<evidence type="ECO:0000313" key="2">
    <source>
        <dbReference type="Proteomes" id="UP001163603"/>
    </source>
</evidence>
<name>A0ACC0XQ58_9ROSI</name>
<keyword evidence="2" id="KW-1185">Reference proteome</keyword>
<accession>A0ACC0XQ58</accession>
<organism evidence="1 2">
    <name type="scientific">Pistacia integerrima</name>
    <dbReference type="NCBI Taxonomy" id="434235"/>
    <lineage>
        <taxon>Eukaryota</taxon>
        <taxon>Viridiplantae</taxon>
        <taxon>Streptophyta</taxon>
        <taxon>Embryophyta</taxon>
        <taxon>Tracheophyta</taxon>
        <taxon>Spermatophyta</taxon>
        <taxon>Magnoliopsida</taxon>
        <taxon>eudicotyledons</taxon>
        <taxon>Gunneridae</taxon>
        <taxon>Pentapetalae</taxon>
        <taxon>rosids</taxon>
        <taxon>malvids</taxon>
        <taxon>Sapindales</taxon>
        <taxon>Anacardiaceae</taxon>
        <taxon>Pistacia</taxon>
    </lineage>
</organism>
<dbReference type="Proteomes" id="UP001163603">
    <property type="component" value="Chromosome 11"/>
</dbReference>
<sequence length="35" mass="4258">MDIYDIIDQSSSALYHMDHYLHCKIHLYYILKNSL</sequence>
<dbReference type="EMBL" id="CM047746">
    <property type="protein sequence ID" value="KAJ0020682.1"/>
    <property type="molecule type" value="Genomic_DNA"/>
</dbReference>
<gene>
    <name evidence="1" type="ORF">Pint_31325</name>
</gene>
<proteinExistence type="predicted"/>
<comment type="caution">
    <text evidence="1">The sequence shown here is derived from an EMBL/GenBank/DDBJ whole genome shotgun (WGS) entry which is preliminary data.</text>
</comment>